<feature type="transmembrane region" description="Helical" evidence="3">
    <location>
        <begin position="577"/>
        <end position="599"/>
    </location>
</feature>
<feature type="transmembrane region" description="Helical" evidence="3">
    <location>
        <begin position="1378"/>
        <end position="1401"/>
    </location>
</feature>
<feature type="transmembrane region" description="Helical" evidence="3">
    <location>
        <begin position="1422"/>
        <end position="1442"/>
    </location>
</feature>
<feature type="compositionally biased region" description="Acidic residues" evidence="2">
    <location>
        <begin position="1220"/>
        <end position="1233"/>
    </location>
</feature>
<protein>
    <submittedName>
        <fullName evidence="4">Uncharacterized protein</fullName>
    </submittedName>
</protein>
<feature type="transmembrane region" description="Helical" evidence="3">
    <location>
        <begin position="3508"/>
        <end position="3527"/>
    </location>
</feature>
<evidence type="ECO:0000256" key="1">
    <source>
        <dbReference type="SAM" id="Coils"/>
    </source>
</evidence>
<keyword evidence="3" id="KW-0472">Membrane</keyword>
<feature type="transmembrane region" description="Helical" evidence="3">
    <location>
        <begin position="3464"/>
        <end position="3487"/>
    </location>
</feature>
<feature type="region of interest" description="Disordered" evidence="2">
    <location>
        <begin position="941"/>
        <end position="964"/>
    </location>
</feature>
<dbReference type="PANTHER" id="PTHR45615:SF80">
    <property type="entry name" value="GRIP DOMAIN-CONTAINING PROTEIN"/>
    <property type="match status" value="1"/>
</dbReference>
<feature type="region of interest" description="Disordered" evidence="2">
    <location>
        <begin position="1219"/>
        <end position="1272"/>
    </location>
</feature>
<keyword evidence="5" id="KW-1185">Reference proteome</keyword>
<dbReference type="EMBL" id="BEYU01000086">
    <property type="protein sequence ID" value="GBG30947.1"/>
    <property type="molecule type" value="Genomic_DNA"/>
</dbReference>
<feature type="transmembrane region" description="Helical" evidence="3">
    <location>
        <begin position="2777"/>
        <end position="2796"/>
    </location>
</feature>
<feature type="compositionally biased region" description="Basic and acidic residues" evidence="2">
    <location>
        <begin position="4120"/>
        <end position="4133"/>
    </location>
</feature>
<feature type="compositionally biased region" description="Basic and acidic residues" evidence="2">
    <location>
        <begin position="1547"/>
        <end position="1566"/>
    </location>
</feature>
<dbReference type="InParanoid" id="A0A2R5GJ82"/>
<feature type="transmembrane region" description="Helical" evidence="3">
    <location>
        <begin position="3547"/>
        <end position="3565"/>
    </location>
</feature>
<keyword evidence="3" id="KW-0812">Transmembrane</keyword>
<feature type="transmembrane region" description="Helical" evidence="3">
    <location>
        <begin position="1334"/>
        <end position="1356"/>
    </location>
</feature>
<feature type="transmembrane region" description="Helical" evidence="3">
    <location>
        <begin position="3423"/>
        <end position="3444"/>
    </location>
</feature>
<evidence type="ECO:0000256" key="2">
    <source>
        <dbReference type="SAM" id="MobiDB-lite"/>
    </source>
</evidence>
<dbReference type="Proteomes" id="UP000241890">
    <property type="component" value="Unassembled WGS sequence"/>
</dbReference>
<keyword evidence="1" id="KW-0175">Coiled coil</keyword>
<evidence type="ECO:0000256" key="3">
    <source>
        <dbReference type="SAM" id="Phobius"/>
    </source>
</evidence>
<accession>A0A2R5GJ82</accession>
<feature type="transmembrane region" description="Helical" evidence="3">
    <location>
        <begin position="2817"/>
        <end position="2838"/>
    </location>
</feature>
<sequence>MSSVQDVSVEIVGSTSSPDVASGSTEEVVVVSESVKAKAKNTPKTAKTRKEVSRCACELPWCQAKEGNFRMSWIVRGSRGKDQKDQKARDKIFSRLRPNSKSMSLKSNVQFRWHHFRPESFSFNVKKNDWVLKNILDVKAVTSMMTPPPPGEQAEWKSSRWVLLTEKVTPRSTAERRLICEIASPTGKIIETGRRTLSAARAAKSDMEHAQIQAERKRRAEMDLALQRTVDAEAKLKRVMRDADVAKARHESAQQKANMLTVGFRQQVHSLNKKLSELMEENNYFKALSRRSQNEHHQGSCLENQSKDLRELNTRLHVRSLERQLAALKEKDARREAEHLTAKLAAPGEKDARREAEHLDDKLAASAARLEVRSLKNELEALKREIETQQRVVETAAKSINELKAENKSLQLNSVDLKNKNIKLKAEKAQLLSWYRQMSKPTSDEAGFQSIVGIEELGAEGGGQTANAKESLQMDNEAGNNAIVRLPRDFFKFYLIPVGLLPTVAFVAQAGLVALDGSNEVGNAAFDVAQTRATLDAIARDIVIILGLLVTSSFVVLQMFAANFLTHTISLFFRDRGVFLILAFICMSAIFCMVLDALTTEEFHISVAIRVAYTLRMLSLSITFPYFNFLVNFLSPESLINQVCRTAIDCLTNLGNLSSGARAAAPGLGTDLDAERDEVPVMSVASTQSFRETSRRFVAGAVFEKSQRTRELRILQHQVEWINAVELLTDIGLSTLKQKDKENANNAMLSLYTVACEYSQAKTAETLPKQWYDLSSTIRARPDFSSLSADALESMVSKRVWGEWKILRAYQLLLETSNILDLPNLCGLAAFYTRKVGELAAQKGHREVVELCIKFLNTYIAYLIYVKNVQVLSGVLNEYRELGVEIVRMDAFFYNMIKEIDDTLNDFQSQGSRLVKQSILLTRKSIRGHYGNAALSSTSLDPTTLSLQHGRRSRASASTRRPSVFGSVAERQSRRFSLESNGGIVAVAPSDGKGIGRGRLSSIFQKLGNNFASRPGDAEAQSAAHLRAMKAKFINQKLHYHRMLSTIASDLRQHLVASSDRNLGYIAETIAHDMGEICAEAYKNECDAHEAVVAVFLTLDDTQTEASQRQTHRGIRRAQVKLATYYLVGKDIDLAKEIHEDMDEEPAFRIRQIYRELVAMDTESFWEISFRSRNLDYLEPMYKEQLKTFFGWFENFNFEKANKTDTDLFDCAKVATNMGVDEDEDDDEEDGNDDAGIVGHASLGEATSYGKRRSDAEEVDEEEAAMISAEVSVSERSEARRRTRASIDIRRQSILIEGARRHSVFNVDTRHGVEEINKQINTLRWRLQLYGEDSLPRIFAGTAVYVACCAVVGYAMDLGISPGFVLASTADQERTNNILSGMAVASALLFVVLCVSSMIILQLVAARYKFHPDMLSFLRDPILYGILSQILLACMLCTTAMINTSASYIPTRTIRVIMVLITLNLVLLIVYFVRLFFILQPDSILNNIQRRTLHHVADAVDRSARLRSLRSMTSSSDVTGDAKKQRQQHKVVPGSPSSAGGAGGASSRERRDNSKGDRYAVPEISNKDRSLNAQQRRLETVRAEVWHHQFQAHEHIKRICDFAFACVHESDEANLTKAISMLLVIIKEYAAVKSQLPEEWFEVRGLLRRTSDFINFSAYRITRVTNQRVWFEWKVLAQYLLIFEECLKMGRVDACQAVCLKTGAIAKGFIRANETNAYRVAINFINTFMRRAINSKNNEIANKIVTQNQNLLQEIIFTKFDERTPPLIQEKWRALISDQGQYQKYYAQVAMVKGLGPIAEQVATALGHVCSVALEVDELVHIDMLELLLTVDDTADEDQDSLVGIRRAQAKLGLKYILTNNESFARMVASDFEVETHKRLKDIVDELLSTNRAEYWEVSENGVPSEFLSADEKMELPKFFRFIEEEKAAEEANNPTGASQAPSLAPYIEEAIQRHQLGAEGDFDFRPRTKSPDDASFGLRKRESTVLEEANQRSGGTMRRASFARRPLSMSKPNSMLVGSSSIAKRHSMMLGSSASSVLQAGFEETQLDDFLNAILDQVQGSLQVKELCCRLLVPICIAIMIASSLLALSLSGDSIAYPPEETLDSPTFEHKDVWSTAHDPKDTTLPAELVIRVFSVVIMCSLIALQKSASRVVRHVWMLFRSTRWVQCIWLLNLGAVTMAVWNTGLSVEVPRPSAALASLLLASVSIMTLYPYFSYFFVFLDEDRLLTHVVLQDLKMLGGMARCKTAHTVKDMLQLVRATQRVSDFASSTIRVKDKTNAYKSLTALFCLARCYANIKADLPPAFFDSFLEHPALKSLSDFSRLSPEYRQVISADRTWVEWKLLRHFLFLFQESIGHLDEACYRIVISTRELAESALRKGDLPLFDLCIKFINTFVRVALDRFHIRLVYNITFQYRKLAENIINGRLHCLRGSMKPGSYERFVSEIAFYLRHYALAAQAKGIGFVTELICHDLSVLCMTAIRRNAKCHDQLFGHFLRAFSRETQVGRRGIRRAQIKLAGYYITQKRRVFVDLLFEEILTEQHTDHIVRAYAELCAPEVSLDFWEVNERNYNIDHMVPAHHEAVGEFLQRFPSELRGRCIEFERRIHQRTNVKAAEATKSDLKAETSFGSKQNSLVAVFSGFSRDIVLRARQSEKHARRRQAREAKKHVSMKQMRTRMGSTRRTLADRQLSSLAFSKMPKGSKVVDTASGSTKERQMNASESMANASQKAWFIVVLLAAIALALTAVTLLLEGQRVDYIVRFIDDTEPEDRQQNLKTMAKASVVIFCIVLTPTLIMLQINSRHLLGVIAEQFFQDRRVSTLLTYYTIAAVYCMCAHYVASENYAPKIALLISGFIVASLVTFLFPYFAIVFEFLDPQGVIVRMLRRSMAVTVASKIDNQPTLDQIVANQTLLNKLLQQLTGFAGASLQDKDKNNFTNVVRILSAFVEFYLPLKIDLDPRWFEATGRHLRISQDFASLEPEQLLQMTEQRCWVEVKLLRQFLGLFNEALSSMQESCFLIAIETVKMGQLAIEVLDYQTIEVVIKMLNTYIRSCLNKRAIRAVYNTLHQYRQFAELLIVSSSGEHQVLNRFAISIAQYLRYYGSVAAAMHLDFIVQVIAFDLARICETAFALGFDNFKTNDRTLAELLALFDTLQPAQGEDESANSGIARRDAVCAEHATNVESIARACICLATLYLEMEDTHRAHIIIDKLNEACQPVLLQRARDKIERCTERDFWEANDRGSNFDYLPSSRRTKLLDLFLELHNGEERLRKRESALIATGEDALAPTPTPSRNESLMLSTFAQSEAKTASMPKWKSGVPSMSAISFARSAMMRKVNRIREARAQHEEAQAKIEIAAEDAMVKEEDLAALASFDEAGDQVENDRRSSKQRGSVLAMTRAMKKRHHSSGVRGDGGKSSGNAWSRSIFTIPLAALSLLALSVCLQCIVGECPSYDEDSTTEGRLQAETMRTIALTMITFLGSVTTVSTIVLQIVSTRYTPRVAILFLRNFRIALSLTIFFGSTLFALLQAMQSSSAHLKELEHHVGYPLSLVLMALSFIILMPYIAHLLKFLDAAHIFREIGHEGLELSLSDVRETLALAKKTASSGDSQTNTKGRLASLSRRRVAPVHVTSGVANFAGNKPGECRSLDSDAIEAPAEDVLKSEDQIDPQSTDQLVDQQARQQRQRGVLNAIDQISDFALTALRLKDKHNAFHGIDLLCGFAAAFIHGKKEIIPEPCAELGLVPVTTAVNRDPDFVSMSDAILRDLEKTLNWVLWKALRQLLKMYELSLGKFNDAILRIARGLRHIGQAAAASDDLEAAQLCVKFMNTILQLALSQENQRAADTVLIQYRFMCENILTQRVVGEKVVTEDDEELTPWPSLICDIVGYLHHYALTCLSRLKTMSGRIIHDLCSLAAFARHFELTDIKNYIHEEIFHFLTECPVPPSEGAVPDAEKVNFLPRAVLRAYFKLASIYMSEFGDSVINVGGDVRKIKVALRKLDAEILEEIWKDFRSLSFKEDIQVSDRAVNVDALTTKQAAAVSAFLRSFQIDVSTIESGADVMARNVEMVEDESARSNMAEALSEALGTETQSRDQGNAEFAPENGVAQDLDVESSLPLPEENDINIDSKEPTASDHPANDLEAAALVNESDRSGDGIPGNIEE</sequence>
<feature type="transmembrane region" description="Helical" evidence="3">
    <location>
        <begin position="2729"/>
        <end position="2750"/>
    </location>
</feature>
<feature type="transmembrane region" description="Helical" evidence="3">
    <location>
        <begin position="1454"/>
        <end position="1477"/>
    </location>
</feature>
<comment type="caution">
    <text evidence="4">The sequence shown here is derived from an EMBL/GenBank/DDBJ whole genome shotgun (WGS) entry which is preliminary data.</text>
</comment>
<feature type="coiled-coil region" evidence="1">
    <location>
        <begin position="365"/>
        <end position="427"/>
    </location>
</feature>
<feature type="transmembrane region" description="Helical" evidence="3">
    <location>
        <begin position="611"/>
        <end position="631"/>
    </location>
</feature>
<gene>
    <name evidence="4" type="ORF">FCC1311_071682</name>
</gene>
<reference evidence="4 5" key="1">
    <citation type="submission" date="2017-12" db="EMBL/GenBank/DDBJ databases">
        <title>Sequencing, de novo assembly and annotation of complete genome of a new Thraustochytrid species, strain FCC1311.</title>
        <authorList>
            <person name="Sedici K."/>
            <person name="Godart F."/>
            <person name="Aiese Cigliano R."/>
            <person name="Sanseverino W."/>
            <person name="Barakat M."/>
            <person name="Ortet P."/>
            <person name="Marechal E."/>
            <person name="Cagnac O."/>
            <person name="Amato A."/>
        </authorList>
    </citation>
    <scope>NUCLEOTIDE SEQUENCE [LARGE SCALE GENOMIC DNA]</scope>
</reference>
<feature type="transmembrane region" description="Helical" evidence="3">
    <location>
        <begin position="542"/>
        <end position="565"/>
    </location>
</feature>
<evidence type="ECO:0000313" key="4">
    <source>
        <dbReference type="EMBL" id="GBG30947.1"/>
    </source>
</evidence>
<keyword evidence="3" id="KW-1133">Transmembrane helix</keyword>
<feature type="coiled-coil region" evidence="1">
    <location>
        <begin position="3330"/>
        <end position="3364"/>
    </location>
</feature>
<evidence type="ECO:0000313" key="5">
    <source>
        <dbReference type="Proteomes" id="UP000241890"/>
    </source>
</evidence>
<feature type="region of interest" description="Disordered" evidence="2">
    <location>
        <begin position="2652"/>
        <end position="2682"/>
    </location>
</feature>
<feature type="coiled-coil region" evidence="1">
    <location>
        <begin position="200"/>
        <end position="256"/>
    </location>
</feature>
<feature type="transmembrane region" description="Helical" evidence="3">
    <location>
        <begin position="2196"/>
        <end position="2220"/>
    </location>
</feature>
<feature type="transmembrane region" description="Helical" evidence="3">
    <location>
        <begin position="2850"/>
        <end position="2873"/>
    </location>
</feature>
<feature type="compositionally biased region" description="Basic residues" evidence="2">
    <location>
        <begin position="2655"/>
        <end position="2669"/>
    </location>
</feature>
<dbReference type="PANTHER" id="PTHR45615">
    <property type="entry name" value="MYOSIN HEAVY CHAIN, NON-MUSCLE"/>
    <property type="match status" value="1"/>
</dbReference>
<dbReference type="Pfam" id="PF10011">
    <property type="entry name" value="DUF2254"/>
    <property type="match status" value="2"/>
</dbReference>
<feature type="compositionally biased region" description="Low complexity" evidence="2">
    <location>
        <begin position="1510"/>
        <end position="1519"/>
    </location>
</feature>
<feature type="region of interest" description="Disordered" evidence="2">
    <location>
        <begin position="1510"/>
        <end position="1566"/>
    </location>
</feature>
<feature type="compositionally biased region" description="Basic and acidic residues" evidence="2">
    <location>
        <begin position="1963"/>
        <end position="1973"/>
    </location>
</feature>
<feature type="transmembrane region" description="Helical" evidence="3">
    <location>
        <begin position="493"/>
        <end position="515"/>
    </location>
</feature>
<proteinExistence type="predicted"/>
<name>A0A2R5GJ82_9STRA</name>
<feature type="region of interest" description="Disordered" evidence="2">
    <location>
        <begin position="4107"/>
        <end position="4157"/>
    </location>
</feature>
<feature type="region of interest" description="Disordered" evidence="2">
    <location>
        <begin position="1959"/>
        <end position="2000"/>
    </location>
</feature>
<organism evidence="4 5">
    <name type="scientific">Hondaea fermentalgiana</name>
    <dbReference type="NCBI Taxonomy" id="2315210"/>
    <lineage>
        <taxon>Eukaryota</taxon>
        <taxon>Sar</taxon>
        <taxon>Stramenopiles</taxon>
        <taxon>Bigyra</taxon>
        <taxon>Labyrinthulomycetes</taxon>
        <taxon>Thraustochytrida</taxon>
        <taxon>Thraustochytriidae</taxon>
        <taxon>Hondaea</taxon>
    </lineage>
</organism>
<feature type="region of interest" description="Disordered" evidence="2">
    <location>
        <begin position="1"/>
        <end position="23"/>
    </location>
</feature>
<feature type="region of interest" description="Disordered" evidence="2">
    <location>
        <begin position="3396"/>
        <end position="3415"/>
    </location>
</feature>
<feature type="transmembrane region" description="Helical" evidence="3">
    <location>
        <begin position="2166"/>
        <end position="2184"/>
    </location>
</feature>
<dbReference type="InterPro" id="IPR018723">
    <property type="entry name" value="DUF2254_membrane"/>
</dbReference>